<organism evidence="4 5">
    <name type="scientific">Streptomyces griseoincarnatus</name>
    <dbReference type="NCBI Taxonomy" id="29305"/>
    <lineage>
        <taxon>Bacteria</taxon>
        <taxon>Bacillati</taxon>
        <taxon>Actinomycetota</taxon>
        <taxon>Actinomycetes</taxon>
        <taxon>Kitasatosporales</taxon>
        <taxon>Streptomycetaceae</taxon>
        <taxon>Streptomyces</taxon>
        <taxon>Streptomyces griseoincarnatus group</taxon>
    </lineage>
</organism>
<dbReference type="PROSITE" id="PS00622">
    <property type="entry name" value="HTH_LUXR_1"/>
    <property type="match status" value="1"/>
</dbReference>
<dbReference type="Gene3D" id="3.40.50.300">
    <property type="entry name" value="P-loop containing nucleotide triphosphate hydrolases"/>
    <property type="match status" value="1"/>
</dbReference>
<dbReference type="InterPro" id="IPR000792">
    <property type="entry name" value="Tscrpt_reg_LuxR_C"/>
</dbReference>
<dbReference type="CDD" id="cd06170">
    <property type="entry name" value="LuxR_C_like"/>
    <property type="match status" value="1"/>
</dbReference>
<dbReference type="Proteomes" id="UP001523263">
    <property type="component" value="Unassembled WGS sequence"/>
</dbReference>
<dbReference type="PANTHER" id="PTHR16305:SF35">
    <property type="entry name" value="TRANSCRIPTIONAL ACTIVATOR DOMAIN"/>
    <property type="match status" value="1"/>
</dbReference>
<dbReference type="InterPro" id="IPR036388">
    <property type="entry name" value="WH-like_DNA-bd_sf"/>
</dbReference>
<sequence length="931" mass="99949">MEKNETSDWPITARDAELRTIRTAVGQHGGALLFGAPGVGKSRLLSTALRRAAEEGRTVLHVGGVALTGTRGFGTLAECLEAVRPSASDGTAAGRPLVGIDDAHTLDAASSLRLHRLVAAGRLSVLAATRQDVAAPTGIDKLWVERLVEHVEVAPFDSAAMGRVLRARLGGHTDTATLERLWAVTHGNALMLRELVEHALQEGSLRRTDGVWRWSGLTERPGRRLSDVIRVSLRDLSLDEHELVHMLAVAEPLEADIVAAAGLAKAAESLDLRGIVSVERKRARVQIRLAVPLSRVVVASRMSDLTANRLRREVADALERTGARRDEDVLRIVSLRMEAGIVPEPDQLLTAAGIAARRRDFPLAERMCLLALHDAPDDLDAPPMYGPLPDRTNGTVDVRRLMTRVEESPARAPYRVRALLLLGKVLVGRGSPAEAEEVLSAASACRVPVPPAEYVSALHTRVLNMAWSLGRVQDASRLLDRMIAEVRPEHAGVLHATRVLIFVLADRLSDAVSQGETVLAERGEDAAVAQMLVPTVAFARAELGDVIGASRLLDGYRDAFTEWDAAGVALADSVSARCASLLGDIRGAAEALERVQHHDSGRGRPVLLQAHLDRSRQLRLLGRPEEAVALLRRVIAGEGSEEYPVSGAWPLAQLAGALAESGHHTEALRTMVEVRSLRYDGPVSSVTEDETAYESALVLAHTGDHYSAAVQATELAGRAEAAGRTVRATTALLLAARVTDGGAVRFPHRELVRSARAAGGLIRVYADYVEGLADADGGTLMEVSRTLALMGALPLAAEAAAQAARAFRTAGQHRKGREASAACRDLQRDHGVTLPSWVEQDGRADSDSASLTPREREVAALAATGMSNRDIATRLVVSVRTVENHLHRIFHKLGITARNDLKRGLDRLGHDRDEARRALHLVAPADSGQVA</sequence>
<gene>
    <name evidence="4" type="ORF">NC658_11880</name>
</gene>
<dbReference type="SUPFAM" id="SSF46894">
    <property type="entry name" value="C-terminal effector domain of the bipartite response regulators"/>
    <property type="match status" value="1"/>
</dbReference>
<accession>A0ABT0VVN0</accession>
<evidence type="ECO:0000313" key="5">
    <source>
        <dbReference type="Proteomes" id="UP001523263"/>
    </source>
</evidence>
<dbReference type="PANTHER" id="PTHR16305">
    <property type="entry name" value="TESTICULAR SOLUBLE ADENYLYL CYCLASE"/>
    <property type="match status" value="1"/>
</dbReference>
<feature type="domain" description="HTH luxR-type" evidence="3">
    <location>
        <begin position="844"/>
        <end position="909"/>
    </location>
</feature>
<dbReference type="SMART" id="SM00421">
    <property type="entry name" value="HTH_LUXR"/>
    <property type="match status" value="1"/>
</dbReference>
<comment type="caution">
    <text evidence="4">The sequence shown here is derived from an EMBL/GenBank/DDBJ whole genome shotgun (WGS) entry which is preliminary data.</text>
</comment>
<dbReference type="PRINTS" id="PR00038">
    <property type="entry name" value="HTHLUXR"/>
</dbReference>
<keyword evidence="1" id="KW-0547">Nucleotide-binding</keyword>
<keyword evidence="5" id="KW-1185">Reference proteome</keyword>
<evidence type="ECO:0000313" key="4">
    <source>
        <dbReference type="EMBL" id="MCM2513953.1"/>
    </source>
</evidence>
<dbReference type="PROSITE" id="PS50043">
    <property type="entry name" value="HTH_LUXR_2"/>
    <property type="match status" value="1"/>
</dbReference>
<evidence type="ECO:0000259" key="3">
    <source>
        <dbReference type="PROSITE" id="PS50043"/>
    </source>
</evidence>
<dbReference type="Gene3D" id="1.25.40.10">
    <property type="entry name" value="Tetratricopeptide repeat domain"/>
    <property type="match status" value="1"/>
</dbReference>
<evidence type="ECO:0000256" key="1">
    <source>
        <dbReference type="ARBA" id="ARBA00022741"/>
    </source>
</evidence>
<dbReference type="SUPFAM" id="SSF52540">
    <property type="entry name" value="P-loop containing nucleoside triphosphate hydrolases"/>
    <property type="match status" value="1"/>
</dbReference>
<dbReference type="InterPro" id="IPR027417">
    <property type="entry name" value="P-loop_NTPase"/>
</dbReference>
<keyword evidence="2" id="KW-0067">ATP-binding</keyword>
<dbReference type="RefSeq" id="WP_251098230.1">
    <property type="nucleotide sequence ID" value="NZ_JAMQBH010000004.1"/>
</dbReference>
<protein>
    <submittedName>
        <fullName evidence="4">LuxR family transcriptional regulator</fullName>
    </submittedName>
</protein>
<name>A0ABT0VVN0_STRGI</name>
<proteinExistence type="predicted"/>
<dbReference type="SUPFAM" id="SSF48452">
    <property type="entry name" value="TPR-like"/>
    <property type="match status" value="2"/>
</dbReference>
<dbReference type="InterPro" id="IPR011990">
    <property type="entry name" value="TPR-like_helical_dom_sf"/>
</dbReference>
<dbReference type="EMBL" id="JAMQBH010000004">
    <property type="protein sequence ID" value="MCM2513953.1"/>
    <property type="molecule type" value="Genomic_DNA"/>
</dbReference>
<dbReference type="Gene3D" id="1.10.10.10">
    <property type="entry name" value="Winged helix-like DNA-binding domain superfamily/Winged helix DNA-binding domain"/>
    <property type="match status" value="1"/>
</dbReference>
<dbReference type="Pfam" id="PF00196">
    <property type="entry name" value="GerE"/>
    <property type="match status" value="1"/>
</dbReference>
<evidence type="ECO:0000256" key="2">
    <source>
        <dbReference type="ARBA" id="ARBA00022840"/>
    </source>
</evidence>
<reference evidence="4 5" key="1">
    <citation type="submission" date="2022-06" db="EMBL/GenBank/DDBJ databases">
        <title>Whole genome sequence of Streptomyces griseoincarnatus RB7AG.</title>
        <authorList>
            <person name="Ray L."/>
            <person name="Behera S."/>
            <person name="Panda A.N."/>
        </authorList>
    </citation>
    <scope>NUCLEOTIDE SEQUENCE [LARGE SCALE GENOMIC DNA]</scope>
    <source>
        <strain evidence="4 5">RB7AG</strain>
    </source>
</reference>
<dbReference type="InterPro" id="IPR016032">
    <property type="entry name" value="Sig_transdc_resp-reg_C-effctor"/>
</dbReference>